<evidence type="ECO:0000259" key="2">
    <source>
        <dbReference type="Pfam" id="PF13649"/>
    </source>
</evidence>
<comment type="caution">
    <text evidence="3">The sequence shown here is derived from an EMBL/GenBank/DDBJ whole genome shotgun (WGS) entry which is preliminary data.</text>
</comment>
<feature type="domain" description="Methyltransferase" evidence="2">
    <location>
        <begin position="42"/>
        <end position="138"/>
    </location>
</feature>
<evidence type="ECO:0000256" key="1">
    <source>
        <dbReference type="ARBA" id="ARBA00022679"/>
    </source>
</evidence>
<name>A0A1B7KU73_PARTM</name>
<proteinExistence type="predicted"/>
<dbReference type="PANTHER" id="PTHR43861">
    <property type="entry name" value="TRANS-ACONITATE 2-METHYLTRANSFERASE-RELATED"/>
    <property type="match status" value="1"/>
</dbReference>
<dbReference type="InterPro" id="IPR029063">
    <property type="entry name" value="SAM-dependent_MTases_sf"/>
</dbReference>
<accession>A0A1B7KU73</accession>
<evidence type="ECO:0000313" key="3">
    <source>
        <dbReference type="EMBL" id="OAT73609.1"/>
    </source>
</evidence>
<gene>
    <name evidence="3" type="ORF">A7K69_06450</name>
</gene>
<dbReference type="EMBL" id="LXMA01000012">
    <property type="protein sequence ID" value="OAT73609.1"/>
    <property type="molecule type" value="Genomic_DNA"/>
</dbReference>
<keyword evidence="1" id="KW-0808">Transferase</keyword>
<dbReference type="InterPro" id="IPR041698">
    <property type="entry name" value="Methyltransf_25"/>
</dbReference>
<dbReference type="GO" id="GO:0016740">
    <property type="term" value="F:transferase activity"/>
    <property type="evidence" value="ECO:0007669"/>
    <property type="project" value="UniProtKB-KW"/>
</dbReference>
<dbReference type="OrthoDB" id="9804312at2"/>
<dbReference type="AlphaFoldDB" id="A0A1B7KU73"/>
<dbReference type="CDD" id="cd02440">
    <property type="entry name" value="AdoMet_MTases"/>
    <property type="match status" value="1"/>
</dbReference>
<protein>
    <recommendedName>
        <fullName evidence="2">Methyltransferase domain-containing protein</fullName>
    </recommendedName>
</protein>
<dbReference type="SUPFAM" id="SSF53335">
    <property type="entry name" value="S-adenosyl-L-methionine-dependent methyltransferases"/>
    <property type="match status" value="1"/>
</dbReference>
<organism evidence="3 4">
    <name type="scientific">Parageobacillus thermoglucosidasius</name>
    <name type="common">Geobacillus thermoglucosidasius</name>
    <dbReference type="NCBI Taxonomy" id="1426"/>
    <lineage>
        <taxon>Bacteria</taxon>
        <taxon>Bacillati</taxon>
        <taxon>Bacillota</taxon>
        <taxon>Bacilli</taxon>
        <taxon>Bacillales</taxon>
        <taxon>Anoxybacillaceae</taxon>
        <taxon>Parageobacillus</taxon>
    </lineage>
</organism>
<dbReference type="Proteomes" id="UP000078290">
    <property type="component" value="Unassembled WGS sequence"/>
</dbReference>
<dbReference type="Gene3D" id="3.40.50.150">
    <property type="entry name" value="Vaccinia Virus protein VP39"/>
    <property type="match status" value="1"/>
</dbReference>
<reference evidence="4" key="1">
    <citation type="submission" date="2016-05" db="EMBL/GenBank/DDBJ databases">
        <authorList>
            <person name="Wang W."/>
            <person name="Zhu L."/>
        </authorList>
    </citation>
    <scope>NUCLEOTIDE SEQUENCE [LARGE SCALE GENOMIC DNA]</scope>
    <source>
        <strain evidence="4">W-2</strain>
    </source>
</reference>
<dbReference type="Pfam" id="PF13649">
    <property type="entry name" value="Methyltransf_25"/>
    <property type="match status" value="1"/>
</dbReference>
<dbReference type="RefSeq" id="WP_064551267.1">
    <property type="nucleotide sequence ID" value="NZ_LXMA01000012.1"/>
</dbReference>
<sequence length="220" mass="25416">MNISMKSYWNKRYQGGRIWGDIPCPSAVLAKEHFKRHKVQSVLVPGCGYGRNSLYFAQQGFEVVAFDISDLAIKHAVEQAKVHLMENLHYAVDDLFNPLFLERKQFDGIYLSNVIHLFLKNERDALFDIVTSLLKPKGVLAFSCISVYDANNYGIGDEIEPNTFMKHEGKPLHFFADEEIREILEPRYRILEQRLHIQTESDPSGEVEDLHLWFVAAEKE</sequence>
<evidence type="ECO:0000313" key="4">
    <source>
        <dbReference type="Proteomes" id="UP000078290"/>
    </source>
</evidence>